<protein>
    <recommendedName>
        <fullName evidence="4">Aminoglycoside phosphotransferase domain-containing protein</fullName>
    </recommendedName>
</protein>
<evidence type="ECO:0000256" key="1">
    <source>
        <dbReference type="SAM" id="Phobius"/>
    </source>
</evidence>
<keyword evidence="3" id="KW-1185">Reference proteome</keyword>
<organism evidence="2 3">
    <name type="scientific">Phytohabitans kaempferiae</name>
    <dbReference type="NCBI Taxonomy" id="1620943"/>
    <lineage>
        <taxon>Bacteria</taxon>
        <taxon>Bacillati</taxon>
        <taxon>Actinomycetota</taxon>
        <taxon>Actinomycetes</taxon>
        <taxon>Micromonosporales</taxon>
        <taxon>Micromonosporaceae</taxon>
    </lineage>
</organism>
<reference evidence="2 3" key="1">
    <citation type="submission" date="2024-09" db="EMBL/GenBank/DDBJ databases">
        <authorList>
            <person name="Sun Q."/>
            <person name="Mori K."/>
        </authorList>
    </citation>
    <scope>NUCLEOTIDE SEQUENCE [LARGE SCALE GENOMIC DNA]</scope>
    <source>
        <strain evidence="2 3">TBRC 3947</strain>
    </source>
</reference>
<evidence type="ECO:0008006" key="4">
    <source>
        <dbReference type="Google" id="ProtNLM"/>
    </source>
</evidence>
<comment type="caution">
    <text evidence="2">The sequence shown here is derived from an EMBL/GenBank/DDBJ whole genome shotgun (WGS) entry which is preliminary data.</text>
</comment>
<dbReference type="EMBL" id="JBHLUH010000001">
    <property type="protein sequence ID" value="MFC0526066.1"/>
    <property type="molecule type" value="Genomic_DNA"/>
</dbReference>
<evidence type="ECO:0000313" key="3">
    <source>
        <dbReference type="Proteomes" id="UP001589867"/>
    </source>
</evidence>
<keyword evidence="1" id="KW-0472">Membrane</keyword>
<accession>A0ABV6LUJ1</accession>
<evidence type="ECO:0000313" key="2">
    <source>
        <dbReference type="EMBL" id="MFC0526066.1"/>
    </source>
</evidence>
<gene>
    <name evidence="2" type="ORF">ACFFIA_00090</name>
</gene>
<sequence>MAAQWNLPALVSLADLGPLDESISQAAGESVGIHPVSRQPGWLVKVYKAPLPGEETKHLTELVNLPSIASDEERAVIAASTSWPVAVVADDPSRALGCVIPAAAAKFRTTFRPPGGPPAERALEIDFLALKDDGFARRGIAAVTAEQRRAVCRNLVAVAELLDRHRLVYSDWSYSNAFWSATDHSVFVIDIDGCAPVRAPNVYQPNWDDPLTPRSEPADRHTDRYRVALLVARCLTGERDRNRALHALGDLQAPALSEVLLDILLSTERVARPSLTALRVALAGQSYVRFPVPRAPLPPRPPAITVPTVPIQPAARPTPVGTGAGAGATGSGDGMRTATAIAAGVIVVLVIALCLAIAIAGS</sequence>
<name>A0ABV6LUJ1_9ACTN</name>
<keyword evidence="1" id="KW-1133">Transmembrane helix</keyword>
<keyword evidence="1" id="KW-0812">Transmembrane</keyword>
<dbReference type="RefSeq" id="WP_377243322.1">
    <property type="nucleotide sequence ID" value="NZ_JBHLUH010000001.1"/>
</dbReference>
<proteinExistence type="predicted"/>
<feature type="transmembrane region" description="Helical" evidence="1">
    <location>
        <begin position="340"/>
        <end position="360"/>
    </location>
</feature>
<dbReference type="Proteomes" id="UP001589867">
    <property type="component" value="Unassembled WGS sequence"/>
</dbReference>